<dbReference type="eggNOG" id="arCOG02611">
    <property type="taxonomic scope" value="Archaea"/>
</dbReference>
<gene>
    <name evidence="1" type="ordered locus">Nmlp_2602</name>
</gene>
<organism evidence="1 2">
    <name type="scientific">Natronomonas moolapensis (strain DSM 18674 / CECT 7526 / JCM 14361 / 8.8.11)</name>
    <dbReference type="NCBI Taxonomy" id="268739"/>
    <lineage>
        <taxon>Archaea</taxon>
        <taxon>Methanobacteriati</taxon>
        <taxon>Methanobacteriota</taxon>
        <taxon>Stenosarchaea group</taxon>
        <taxon>Halobacteria</taxon>
        <taxon>Halobacteriales</taxon>
        <taxon>Natronomonadaceae</taxon>
        <taxon>Natronomonas</taxon>
    </lineage>
</organism>
<dbReference type="Proteomes" id="UP000011867">
    <property type="component" value="Chromosome"/>
</dbReference>
<dbReference type="AlphaFoldDB" id="M1XRA2"/>
<dbReference type="OrthoDB" id="386121at2157"/>
<dbReference type="EMBL" id="HF582854">
    <property type="protein sequence ID" value="CCQ36761.1"/>
    <property type="molecule type" value="Genomic_DNA"/>
</dbReference>
<dbReference type="RefSeq" id="WP_015409540.1">
    <property type="nucleotide sequence ID" value="NC_020388.1"/>
</dbReference>
<keyword evidence="2" id="KW-1185">Reference proteome</keyword>
<evidence type="ECO:0000313" key="1">
    <source>
        <dbReference type="EMBL" id="CCQ36761.1"/>
    </source>
</evidence>
<proteinExistence type="predicted"/>
<accession>M1XRA2</accession>
<dbReference type="HOGENOM" id="CLU_619138_0_0_2"/>
<sequence>MSKNNAVEAENPEIWGEEFISSYIQIADQESHDNPRMHLGLALGLLGESLRNCSFKNGSEPCRVHPLVFQKSGSGKESAFNVAERVANRVDKRLDDEMSFDFYSVDNITNGNLVGTRVDGQHKQGVADQHDVLGLREAKDLFSHQDVRRRLRIIMDEEEVTREMREGTITTDSSCTIVGTVPPREISAEKVSELVGEGTLARPLYFFTEVNLSDTTETIGQILTETSVDEERERSISADKQKELTQRICRTLSHITEHYSEGIEFKIELSQQTLEAMIRKRIETDLEYYSEGVGVIVQPMLTRYTIHALRIACIMAALDNCSHTVEQDHLKQAMTYWGQSFSSMLDYFARRRDEISGVNRAAMRRQRDKARDKLDLLTKILEIPNVRQARLAEELRVSPETIRKHANELEDQGAIEISNGGNSAQYLPVDNSRNHNVTDFME</sequence>
<name>M1XRA2_NATM8</name>
<dbReference type="Gene3D" id="1.10.10.10">
    <property type="entry name" value="Winged helix-like DNA-binding domain superfamily/Winged helix DNA-binding domain"/>
    <property type="match status" value="1"/>
</dbReference>
<dbReference type="InterPro" id="IPR036390">
    <property type="entry name" value="WH_DNA-bd_sf"/>
</dbReference>
<reference evidence="1 2" key="1">
    <citation type="journal article" date="2013" name="Genome Announc.">
        <title>Genome of the haloarchaeon Natronomonas moolapensis, a neutrophilic member of a previously haloalkaliphilic genus.</title>
        <authorList>
            <person name="Dyall-Smith M.L."/>
            <person name="Pfeiffer F."/>
            <person name="Oberwinkler T."/>
            <person name="Klee K."/>
            <person name="Rampp M."/>
            <person name="Palm P."/>
            <person name="Gross K."/>
            <person name="Schuster S.C."/>
            <person name="Oesterhelt D."/>
        </authorList>
    </citation>
    <scope>NUCLEOTIDE SEQUENCE [LARGE SCALE GENOMIC DNA]</scope>
    <source>
        <strain evidence="2">DSM 18674 / JCM 14361 / 8.8.11</strain>
    </source>
</reference>
<evidence type="ECO:0000313" key="2">
    <source>
        <dbReference type="Proteomes" id="UP000011867"/>
    </source>
</evidence>
<protein>
    <submittedName>
        <fullName evidence="1">Uncharacterized protein</fullName>
    </submittedName>
</protein>
<dbReference type="SUPFAM" id="SSF46785">
    <property type="entry name" value="Winged helix' DNA-binding domain"/>
    <property type="match status" value="1"/>
</dbReference>
<dbReference type="InterPro" id="IPR036388">
    <property type="entry name" value="WH-like_DNA-bd_sf"/>
</dbReference>
<dbReference type="GeneID" id="14651400"/>
<dbReference type="KEGG" id="nmo:Nmlp_2602"/>